<sequence>MNITNSTSILNLNLYKLNQQTERPTLQTATGQSHPEKLQDILEISDAARKIAADIDHEVVQIPDIDRPKGAPDDYVKTSDLMKQVDSKSYDQMNDYFKQNDKLSGLSLLIKFAQQIRSGLNNTNRA</sequence>
<reference evidence="1 2" key="1">
    <citation type="submission" date="2014-08" db="EMBL/GenBank/DDBJ databases">
        <title>Comparative genomics of the Paenibacillus odorifer group.</title>
        <authorList>
            <person name="den Bakker H.C."/>
            <person name="Tsai Y.-C."/>
            <person name="Martin N."/>
            <person name="Korlach J."/>
            <person name="Wiedmann M."/>
        </authorList>
    </citation>
    <scope>NUCLEOTIDE SEQUENCE [LARGE SCALE GENOMIC DNA]</scope>
    <source>
        <strain evidence="1 2">DSM 14472</strain>
    </source>
</reference>
<keyword evidence="2" id="KW-1185">Reference proteome</keyword>
<dbReference type="EMBL" id="CP009286">
    <property type="protein sequence ID" value="AIQ62814.1"/>
    <property type="molecule type" value="Genomic_DNA"/>
</dbReference>
<dbReference type="OrthoDB" id="2627141at2"/>
<proteinExistence type="predicted"/>
<organism evidence="1 2">
    <name type="scientific">Paenibacillus stellifer</name>
    <dbReference type="NCBI Taxonomy" id="169760"/>
    <lineage>
        <taxon>Bacteria</taxon>
        <taxon>Bacillati</taxon>
        <taxon>Bacillota</taxon>
        <taxon>Bacilli</taxon>
        <taxon>Bacillales</taxon>
        <taxon>Paenibacillaceae</taxon>
        <taxon>Paenibacillus</taxon>
    </lineage>
</organism>
<dbReference type="AlphaFoldDB" id="A0A089N297"/>
<name>A0A089N297_9BACL</name>
<gene>
    <name evidence="1" type="ORF">PSTEL_06560</name>
</gene>
<dbReference type="HOGENOM" id="CLU_1979364_0_0_9"/>
<dbReference type="Proteomes" id="UP000029507">
    <property type="component" value="Chromosome"/>
</dbReference>
<dbReference type="RefSeq" id="WP_038694238.1">
    <property type="nucleotide sequence ID" value="NZ_CP009286.1"/>
</dbReference>
<protein>
    <submittedName>
        <fullName evidence="1">Uncharacterized protein</fullName>
    </submittedName>
</protein>
<evidence type="ECO:0000313" key="2">
    <source>
        <dbReference type="Proteomes" id="UP000029507"/>
    </source>
</evidence>
<accession>A0A089N297</accession>
<evidence type="ECO:0000313" key="1">
    <source>
        <dbReference type="EMBL" id="AIQ62814.1"/>
    </source>
</evidence>
<dbReference type="KEGG" id="pste:PSTEL_06560"/>